<comment type="caution">
    <text evidence="8">The sequence shown here is derived from an EMBL/GenBank/DDBJ whole genome shotgun (WGS) entry which is preliminary data.</text>
</comment>
<comment type="similarity">
    <text evidence="1">Belongs to the peptidase S49 family.</text>
</comment>
<name>A0A2M9ZJU7_9LEPT</name>
<dbReference type="EMBL" id="NPDZ01000011">
    <property type="protein sequence ID" value="PJZ72312.1"/>
    <property type="molecule type" value="Genomic_DNA"/>
</dbReference>
<keyword evidence="5" id="KW-0472">Membrane</keyword>
<reference evidence="9 10" key="1">
    <citation type="submission" date="2017-07" db="EMBL/GenBank/DDBJ databases">
        <title>Leptospira spp. isolated from tropical soils.</title>
        <authorList>
            <person name="Thibeaux R."/>
            <person name="Iraola G."/>
            <person name="Ferres I."/>
            <person name="Bierque E."/>
            <person name="Girault D."/>
            <person name="Soupe-Gilbert M.-E."/>
            <person name="Picardeau M."/>
            <person name="Goarant C."/>
        </authorList>
    </citation>
    <scope>NUCLEOTIDE SEQUENCE [LARGE SCALE GENOMIC DNA]</scope>
    <source>
        <strain evidence="8 10">FH1-B-B1</strain>
        <strain evidence="7 9">FH1-B-C1</strain>
    </source>
</reference>
<dbReference type="PANTHER" id="PTHR42987:SF4">
    <property type="entry name" value="PROTEASE SOHB-RELATED"/>
    <property type="match status" value="1"/>
</dbReference>
<protein>
    <submittedName>
        <fullName evidence="8">Signal peptide peptidase SppA</fullName>
    </submittedName>
</protein>
<evidence type="ECO:0000256" key="3">
    <source>
        <dbReference type="ARBA" id="ARBA00022801"/>
    </source>
</evidence>
<dbReference type="Gene3D" id="3.90.226.10">
    <property type="entry name" value="2-enoyl-CoA Hydratase, Chain A, domain 1"/>
    <property type="match status" value="1"/>
</dbReference>
<evidence type="ECO:0000256" key="5">
    <source>
        <dbReference type="SAM" id="Phobius"/>
    </source>
</evidence>
<organism evidence="8 10">
    <name type="scientific">Leptospira perolatii</name>
    <dbReference type="NCBI Taxonomy" id="2023191"/>
    <lineage>
        <taxon>Bacteria</taxon>
        <taxon>Pseudomonadati</taxon>
        <taxon>Spirochaetota</taxon>
        <taxon>Spirochaetia</taxon>
        <taxon>Leptospirales</taxon>
        <taxon>Leptospiraceae</taxon>
        <taxon>Leptospira</taxon>
    </lineage>
</organism>
<dbReference type="InterPro" id="IPR029045">
    <property type="entry name" value="ClpP/crotonase-like_dom_sf"/>
</dbReference>
<dbReference type="PANTHER" id="PTHR42987">
    <property type="entry name" value="PEPTIDASE S49"/>
    <property type="match status" value="1"/>
</dbReference>
<sequence>MKILPLFLRSFCGLVLVLFGIGCGSLMTARPPIPYQRVLKSGSSDKILIIPIDGPITDESREGNFFMEGKDSILAGLKLQLELATEDPDIKAVLLKINSPGGTVTSSDILYRELMEFKKKKKVPVSALFMDMAASGAYYIAMSSDYIVVHPTSVTGSIGVIMQGINLKEGLEKLGIKDQSIRSGDNKAIGSPLQDLTPEQRKLLQGIVDSLYERFFEVVKNGRPKLKEADLRKLADGRIYTATQAVKNGLVDSMGYFEDAVKATVKLPGYSGSAEPQLIYYSYSRRPGTIYHVQANAGEAPTLMDTMGLGKHKFQFLYLFAP</sequence>
<gene>
    <name evidence="8" type="primary">sppA</name>
    <name evidence="7" type="ORF">CH360_15455</name>
    <name evidence="8" type="ORF">CH373_15000</name>
</gene>
<evidence type="ECO:0000256" key="2">
    <source>
        <dbReference type="ARBA" id="ARBA00022670"/>
    </source>
</evidence>
<dbReference type="InterPro" id="IPR002142">
    <property type="entry name" value="Peptidase_S49"/>
</dbReference>
<evidence type="ECO:0000313" key="8">
    <source>
        <dbReference type="EMBL" id="PJZ72312.1"/>
    </source>
</evidence>
<keyword evidence="9" id="KW-1185">Reference proteome</keyword>
<feature type="domain" description="Peptidase S49" evidence="6">
    <location>
        <begin position="119"/>
        <end position="264"/>
    </location>
</feature>
<keyword evidence="3" id="KW-0378">Hydrolase</keyword>
<dbReference type="Proteomes" id="UP000231962">
    <property type="component" value="Unassembled WGS sequence"/>
</dbReference>
<evidence type="ECO:0000313" key="9">
    <source>
        <dbReference type="Proteomes" id="UP000231962"/>
    </source>
</evidence>
<evidence type="ECO:0000259" key="6">
    <source>
        <dbReference type="Pfam" id="PF01343"/>
    </source>
</evidence>
<accession>A0A2M9ZJU7</accession>
<keyword evidence="5" id="KW-0812">Transmembrane</keyword>
<dbReference type="GO" id="GO:0008236">
    <property type="term" value="F:serine-type peptidase activity"/>
    <property type="evidence" value="ECO:0007669"/>
    <property type="project" value="UniProtKB-KW"/>
</dbReference>
<dbReference type="PROSITE" id="PS51257">
    <property type="entry name" value="PROKAR_LIPOPROTEIN"/>
    <property type="match status" value="1"/>
</dbReference>
<evidence type="ECO:0000256" key="1">
    <source>
        <dbReference type="ARBA" id="ARBA00008683"/>
    </source>
</evidence>
<keyword evidence="4" id="KW-0720">Serine protease</keyword>
<dbReference type="OrthoDB" id="9764363at2"/>
<dbReference type="InterPro" id="IPR004635">
    <property type="entry name" value="Pept_S49_SppA"/>
</dbReference>
<dbReference type="SUPFAM" id="SSF52096">
    <property type="entry name" value="ClpP/crotonase"/>
    <property type="match status" value="1"/>
</dbReference>
<evidence type="ECO:0000313" key="10">
    <source>
        <dbReference type="Proteomes" id="UP000231990"/>
    </source>
</evidence>
<dbReference type="Pfam" id="PF01343">
    <property type="entry name" value="Peptidase_S49"/>
    <property type="match status" value="1"/>
</dbReference>
<dbReference type="Gene3D" id="6.20.330.10">
    <property type="match status" value="1"/>
</dbReference>
<feature type="transmembrane region" description="Helical" evidence="5">
    <location>
        <begin position="6"/>
        <end position="27"/>
    </location>
</feature>
<keyword evidence="2" id="KW-0645">Protease</keyword>
<dbReference type="EMBL" id="NPDY01000019">
    <property type="protein sequence ID" value="PJZ68603.1"/>
    <property type="molecule type" value="Genomic_DNA"/>
</dbReference>
<dbReference type="Proteomes" id="UP000231990">
    <property type="component" value="Unassembled WGS sequence"/>
</dbReference>
<evidence type="ECO:0000313" key="7">
    <source>
        <dbReference type="EMBL" id="PJZ68603.1"/>
    </source>
</evidence>
<dbReference type="AlphaFoldDB" id="A0A2M9ZJU7"/>
<keyword evidence="5" id="KW-1133">Transmembrane helix</keyword>
<evidence type="ECO:0000256" key="4">
    <source>
        <dbReference type="ARBA" id="ARBA00022825"/>
    </source>
</evidence>
<dbReference type="CDD" id="cd07023">
    <property type="entry name" value="S49_Sppa_N_C"/>
    <property type="match status" value="1"/>
</dbReference>
<dbReference type="InterPro" id="IPR047272">
    <property type="entry name" value="S49_SppA_C"/>
</dbReference>
<dbReference type="GO" id="GO:0006508">
    <property type="term" value="P:proteolysis"/>
    <property type="evidence" value="ECO:0007669"/>
    <property type="project" value="UniProtKB-KW"/>
</dbReference>
<proteinExistence type="inferred from homology"/>
<dbReference type="NCBIfam" id="TIGR00706">
    <property type="entry name" value="SppA_dom"/>
    <property type="match status" value="1"/>
</dbReference>